<sequence length="110" mass="11802">MPRLLFGMRCGHADGRLRGREHLDLLVDGEAFVGGEGEYHEQYDAEHDEHATEQHIPFPWRAGGGLGIGKKGTLVPDTAAVKASRQVCSSSWPTHPCAGTREGLRSPGGG</sequence>
<dbReference type="EMBL" id="LR130779">
    <property type="protein sequence ID" value="VDN64772.1"/>
    <property type="molecule type" value="Genomic_DNA"/>
</dbReference>
<accession>A0A653B7Z4</accession>
<gene>
    <name evidence="1" type="ORF">POT9AD_3797</name>
</gene>
<reference evidence="1" key="1">
    <citation type="submission" date="2018-11" db="EMBL/GenBank/DDBJ databases">
        <authorList>
            <consortium name="Genoscope - CEA"/>
            <person name="William W."/>
        </authorList>
    </citation>
    <scope>NUCLEOTIDE SEQUENCE [LARGE SCALE GENOMIC DNA]</scope>
    <source>
        <strain evidence="1">T9AD</strain>
    </source>
</reference>
<name>A0A653B7Z4_ECTOL</name>
<dbReference type="AlphaFoldDB" id="A0A653B7Z4"/>
<organism evidence="1">
    <name type="scientific">Ectopseudomonas oleovorans</name>
    <name type="common">Pseudomonas oleovorans</name>
    <dbReference type="NCBI Taxonomy" id="301"/>
    <lineage>
        <taxon>Bacteria</taxon>
        <taxon>Pseudomonadati</taxon>
        <taxon>Pseudomonadota</taxon>
        <taxon>Gammaproteobacteria</taxon>
        <taxon>Pseudomonadales</taxon>
        <taxon>Pseudomonadaceae</taxon>
        <taxon>Ectopseudomonas</taxon>
    </lineage>
</organism>
<proteinExistence type="predicted"/>
<evidence type="ECO:0000313" key="1">
    <source>
        <dbReference type="EMBL" id="VDN64772.1"/>
    </source>
</evidence>
<protein>
    <submittedName>
        <fullName evidence="1">Uncharacterized protein</fullName>
    </submittedName>
</protein>